<dbReference type="Pfam" id="PF00350">
    <property type="entry name" value="Dynamin_N"/>
    <property type="match status" value="1"/>
</dbReference>
<evidence type="ECO:0000256" key="7">
    <source>
        <dbReference type="SAM" id="MobiDB-lite"/>
    </source>
</evidence>
<feature type="domain" description="MITD1 C-terminal phospholipase D-like" evidence="9">
    <location>
        <begin position="828"/>
        <end position="963"/>
    </location>
</feature>
<dbReference type="PANTHER" id="PTHR10465">
    <property type="entry name" value="TRANSMEMBRANE GTPASE FZO1"/>
    <property type="match status" value="1"/>
</dbReference>
<evidence type="ECO:0000256" key="5">
    <source>
        <dbReference type="ARBA" id="ARBA00023136"/>
    </source>
</evidence>
<protein>
    <submittedName>
        <fullName evidence="10">MIT C-terminal domain-containing protein</fullName>
    </submittedName>
</protein>
<dbReference type="SUPFAM" id="SSF52540">
    <property type="entry name" value="P-loop containing nucleoside triphosphate hydrolases"/>
    <property type="match status" value="1"/>
</dbReference>
<evidence type="ECO:0000259" key="9">
    <source>
        <dbReference type="Pfam" id="PF16565"/>
    </source>
</evidence>
<dbReference type="InterPro" id="IPR038113">
    <property type="entry name" value="MITD1_C_sf"/>
</dbReference>
<keyword evidence="5" id="KW-0472">Membrane</keyword>
<feature type="coiled-coil region" evidence="6">
    <location>
        <begin position="691"/>
        <end position="744"/>
    </location>
</feature>
<dbReference type="InterPro" id="IPR032341">
    <property type="entry name" value="MITD1_C"/>
</dbReference>
<dbReference type="Gene3D" id="3.40.50.300">
    <property type="entry name" value="P-loop containing nucleotide triphosphate hydrolases"/>
    <property type="match status" value="1"/>
</dbReference>
<feature type="region of interest" description="Disordered" evidence="7">
    <location>
        <begin position="759"/>
        <end position="797"/>
    </location>
</feature>
<reference evidence="10 11" key="1">
    <citation type="submission" date="2023-11" db="EMBL/GenBank/DDBJ databases">
        <title>Arctic aerobic anoxygenic photoheterotroph Sediminicoccus rosea KRV36 adapts its photosynthesis to long days of polar summer.</title>
        <authorList>
            <person name="Tomasch J."/>
            <person name="Kopejtka K."/>
            <person name="Bily T."/>
            <person name="Gardiner A.T."/>
            <person name="Gardian Z."/>
            <person name="Shivaramu S."/>
            <person name="Koblizek M."/>
            <person name="Engelhardt F."/>
            <person name="Kaftan D."/>
        </authorList>
    </citation>
    <scope>NUCLEOTIDE SEQUENCE [LARGE SCALE GENOMIC DNA]</scope>
    <source>
        <strain evidence="10 11">R-30</strain>
    </source>
</reference>
<gene>
    <name evidence="10" type="ORF">R9Z33_03620</name>
</gene>
<evidence type="ECO:0000256" key="3">
    <source>
        <dbReference type="ARBA" id="ARBA00022801"/>
    </source>
</evidence>
<accession>A0ABZ0PKI8</accession>
<evidence type="ECO:0000256" key="1">
    <source>
        <dbReference type="ARBA" id="ARBA00004370"/>
    </source>
</evidence>
<dbReference type="InterPro" id="IPR027417">
    <property type="entry name" value="P-loop_NTPase"/>
</dbReference>
<evidence type="ECO:0000313" key="11">
    <source>
        <dbReference type="Proteomes" id="UP001305521"/>
    </source>
</evidence>
<keyword evidence="2" id="KW-0547">Nucleotide-binding</keyword>
<feature type="compositionally biased region" description="Polar residues" evidence="7">
    <location>
        <begin position="769"/>
        <end position="778"/>
    </location>
</feature>
<evidence type="ECO:0000256" key="6">
    <source>
        <dbReference type="SAM" id="Coils"/>
    </source>
</evidence>
<dbReference type="PANTHER" id="PTHR10465:SF0">
    <property type="entry name" value="SARCALUMENIN"/>
    <property type="match status" value="1"/>
</dbReference>
<dbReference type="InterPro" id="IPR045063">
    <property type="entry name" value="Dynamin_N"/>
</dbReference>
<dbReference type="Pfam" id="PF16565">
    <property type="entry name" value="MIT_C"/>
    <property type="match status" value="1"/>
</dbReference>
<dbReference type="RefSeq" id="WP_318649939.1">
    <property type="nucleotide sequence ID" value="NZ_CP137852.1"/>
</dbReference>
<evidence type="ECO:0000256" key="4">
    <source>
        <dbReference type="ARBA" id="ARBA00023134"/>
    </source>
</evidence>
<keyword evidence="11" id="KW-1185">Reference proteome</keyword>
<keyword evidence="4" id="KW-0342">GTP-binding</keyword>
<feature type="domain" description="Dynamin N-terminal" evidence="8">
    <location>
        <begin position="64"/>
        <end position="296"/>
    </location>
</feature>
<keyword evidence="3" id="KW-0378">Hydrolase</keyword>
<name>A0ABZ0PKI8_9PROT</name>
<proteinExistence type="predicted"/>
<dbReference type="Proteomes" id="UP001305521">
    <property type="component" value="Chromosome"/>
</dbReference>
<comment type="subcellular location">
    <subcellularLocation>
        <location evidence="1">Membrane</location>
    </subcellularLocation>
</comment>
<evidence type="ECO:0000313" key="10">
    <source>
        <dbReference type="EMBL" id="WPB85961.1"/>
    </source>
</evidence>
<dbReference type="EMBL" id="CP137852">
    <property type="protein sequence ID" value="WPB85961.1"/>
    <property type="molecule type" value="Genomic_DNA"/>
</dbReference>
<dbReference type="InterPro" id="IPR027094">
    <property type="entry name" value="Mitofusin_fam"/>
</dbReference>
<sequence length="970" mass="107320">MQKKSPLRIRQDVESARGRVGLLVGVLRENQRERRWRLGEECERAADGLSRLLEEHAVPEDYKVAVIGRFKAGKSSFVNELLGSRLAGEDTNPETAAVTTFRAGERIVAKIRLIARETWDELRALHAKDPTDPAAYRIANWLKFSGKDSKASASGPVEVFDIGSIEREHIRAGGHTLVIALPQGNGAEEDRKAGAEFRRRIKQFTSSTRPHHCLVESIEIETPSQILQQGVILVDTPGLDDTERFRIHLTERAVEGVDAVLFLTKSGGSYGQAEKDFLLRLLRKGTVKQLIFVVTQVDQTYEQHVRQARDQDEDAEPISVRIAAERRRIRAEIEATLDELAGDAGTVSTQRFREQLSAVEIAFTSAANHRDHARGERIAHPIDPADPGGLNQVKRTLFRILSTESRLATSKRAIEQGTRSILQEMLGAIEKRRLVVDGMRNREVAEEKLATFRQQFEEAGVRFTEVTRQASEVLKKQLVTKAAVGAVVAQLASSEADSVLAAYETDDAGRHWKTRRSGHWGYMSDLQNRVANRIFPRVAEHLESQTGEFAVFIDTFRAHLGGLSDEAAKSIRDLEIGEELQLDIASSLEEFLEGALETQQELLEGEEAKIVALLEDFVDESVEATISAARERVSGVWGRGTTTAQTGEVRTFYREVRGILRNAVKGHVEIRFTEFAQTLIEQADALPERSMSQVRAEIQRASADIKAAAEATFEGQKEIFIRLVAELKEAAEAALRDVEFLLTEDQAIALDAPASPVLLSAPSGGEGAPSQTSSASQENETRRPFPATPAPTGSAEAGTEDIVAAIRRQATRCVGRHILRNGDKNWPFSRIFAAEFLGGAAEIWLIDPYLAQPHQRRNLREFLDAAAAAARPKIVNIVTREVSDSGAEADQSFYDALDRTFFEKAGMKLTLTFDEDIHDRFVVLDNGVVFKLGRGLDLYKPVAGLAGRDPALRQTRACEIDVFAPGDREG</sequence>
<dbReference type="Gene3D" id="3.30.870.30">
    <property type="entry name" value="MITD, C-terminal phospholipase D-like domain"/>
    <property type="match status" value="1"/>
</dbReference>
<evidence type="ECO:0000256" key="2">
    <source>
        <dbReference type="ARBA" id="ARBA00022741"/>
    </source>
</evidence>
<organism evidence="10 11">
    <name type="scientific">Sediminicoccus rosea</name>
    <dbReference type="NCBI Taxonomy" id="1225128"/>
    <lineage>
        <taxon>Bacteria</taxon>
        <taxon>Pseudomonadati</taxon>
        <taxon>Pseudomonadota</taxon>
        <taxon>Alphaproteobacteria</taxon>
        <taxon>Acetobacterales</taxon>
        <taxon>Roseomonadaceae</taxon>
        <taxon>Sediminicoccus</taxon>
    </lineage>
</organism>
<keyword evidence="6" id="KW-0175">Coiled coil</keyword>
<evidence type="ECO:0000259" key="8">
    <source>
        <dbReference type="Pfam" id="PF00350"/>
    </source>
</evidence>